<dbReference type="OrthoDB" id="553545at2759"/>
<evidence type="ECO:0000313" key="1">
    <source>
        <dbReference type="EMBL" id="KAG2424628.1"/>
    </source>
</evidence>
<name>A0A835SCA5_CHLIN</name>
<dbReference type="AlphaFoldDB" id="A0A835SCA5"/>
<organism evidence="1 2">
    <name type="scientific">Chlamydomonas incerta</name>
    <dbReference type="NCBI Taxonomy" id="51695"/>
    <lineage>
        <taxon>Eukaryota</taxon>
        <taxon>Viridiplantae</taxon>
        <taxon>Chlorophyta</taxon>
        <taxon>core chlorophytes</taxon>
        <taxon>Chlorophyceae</taxon>
        <taxon>CS clade</taxon>
        <taxon>Chlamydomonadales</taxon>
        <taxon>Chlamydomonadaceae</taxon>
        <taxon>Chlamydomonas</taxon>
    </lineage>
</organism>
<dbReference type="Proteomes" id="UP000650467">
    <property type="component" value="Unassembled WGS sequence"/>
</dbReference>
<comment type="caution">
    <text evidence="1">The sequence shown here is derived from an EMBL/GenBank/DDBJ whole genome shotgun (WGS) entry which is preliminary data.</text>
</comment>
<gene>
    <name evidence="1" type="ORF">HXX76_014353</name>
</gene>
<accession>A0A835SCA5</accession>
<dbReference type="EMBL" id="JAEHOC010000063">
    <property type="protein sequence ID" value="KAG2424628.1"/>
    <property type="molecule type" value="Genomic_DNA"/>
</dbReference>
<protein>
    <submittedName>
        <fullName evidence="1">Uncharacterized protein</fullName>
    </submittedName>
</protein>
<proteinExistence type="predicted"/>
<sequence>MAAGLVKVTPSMTHGNGGANAPAGGSLGLSGKKSSNGIELMAGEVEEYVCSYRSTIRVSDGFAAQLMNTLKRWMTCQCLCECSVPEIKRETQMLVTNYRIIIRDKNLTKEPGFRKCCYFASCLFCCPVESENGFEDQAFIDRREIKDVVFTIDTNNTKVSCLSCLCSETNVDGFKANLFLTRTIGETRKDWRQWALDKDTKTYRATQLLAGFMPVADSQQLRQVLHAVACQNSNAGLSTLNKATNEEPANLNVVLQ</sequence>
<keyword evidence="2" id="KW-1185">Reference proteome</keyword>
<evidence type="ECO:0000313" key="2">
    <source>
        <dbReference type="Proteomes" id="UP000650467"/>
    </source>
</evidence>
<reference evidence="1" key="1">
    <citation type="journal article" date="2020" name="bioRxiv">
        <title>Comparative genomics of Chlamydomonas.</title>
        <authorList>
            <person name="Craig R.J."/>
            <person name="Hasan A.R."/>
            <person name="Ness R.W."/>
            <person name="Keightley P.D."/>
        </authorList>
    </citation>
    <scope>NUCLEOTIDE SEQUENCE</scope>
    <source>
        <strain evidence="1">SAG 7.73</strain>
    </source>
</reference>